<evidence type="ECO:0000256" key="6">
    <source>
        <dbReference type="SAM" id="MobiDB-lite"/>
    </source>
</evidence>
<sequence length="415" mass="46144">MPGNLQSIPPSVIASWPTPNYDDPVRRTWMPAYAGILQGIMTLMLGTRLVLRAQMKAGPLGLDDALLVPSFLGATTFTVLIILGTEKYGMDRHIWDVRASTFEYTALIGWAAEIAFVLSTCCTKVSVLLFFRRLTQGTFNRIWKYLTIAAITFTITYGLAFILVLIFNCTPTSAYWKSYSPAWTATHTYHCTDTTILNPIQGALSVLTDFFSVLLPMLMLRSLSTTPRQKLALNAVFSLGLLVVVAGIVRTVYLERLGSHWDITWLGFDVFVWSQLEVQLAIICASAPALRVFFRRYLSDPITRAINSGRSTSGGRSGNRESKMGGDAIGMVGFGRRRQGDVLEVCEEGEGITKRVDVSVEDEVEESSSPAASFSTVNHEARLVKSLEDYEALALETLHRQRKSQPYIEWRGVRS</sequence>
<dbReference type="AlphaFoldDB" id="A0A6A6C552"/>
<feature type="region of interest" description="Disordered" evidence="6">
    <location>
        <begin position="308"/>
        <end position="327"/>
    </location>
</feature>
<accession>A0A6A6C552</accession>
<protein>
    <recommendedName>
        <fullName evidence="8">Rhodopsin domain-containing protein</fullName>
    </recommendedName>
</protein>
<evidence type="ECO:0000256" key="4">
    <source>
        <dbReference type="ARBA" id="ARBA00023136"/>
    </source>
</evidence>
<evidence type="ECO:0000313" key="9">
    <source>
        <dbReference type="EMBL" id="KAF2162297.1"/>
    </source>
</evidence>
<keyword evidence="4 7" id="KW-0472">Membrane</keyword>
<evidence type="ECO:0000259" key="8">
    <source>
        <dbReference type="Pfam" id="PF20684"/>
    </source>
</evidence>
<keyword evidence="2 7" id="KW-0812">Transmembrane</keyword>
<proteinExistence type="inferred from homology"/>
<dbReference type="PANTHER" id="PTHR33048:SF129">
    <property type="entry name" value="INTEGRAL MEMBRANE PROTEIN-RELATED"/>
    <property type="match status" value="1"/>
</dbReference>
<keyword evidence="10" id="KW-1185">Reference proteome</keyword>
<feature type="transmembrane region" description="Helical" evidence="7">
    <location>
        <begin position="143"/>
        <end position="167"/>
    </location>
</feature>
<feature type="transmembrane region" description="Helical" evidence="7">
    <location>
        <begin position="273"/>
        <end position="294"/>
    </location>
</feature>
<organism evidence="9 10">
    <name type="scientific">Zasmidium cellare ATCC 36951</name>
    <dbReference type="NCBI Taxonomy" id="1080233"/>
    <lineage>
        <taxon>Eukaryota</taxon>
        <taxon>Fungi</taxon>
        <taxon>Dikarya</taxon>
        <taxon>Ascomycota</taxon>
        <taxon>Pezizomycotina</taxon>
        <taxon>Dothideomycetes</taxon>
        <taxon>Dothideomycetidae</taxon>
        <taxon>Mycosphaerellales</taxon>
        <taxon>Mycosphaerellaceae</taxon>
        <taxon>Zasmidium</taxon>
    </lineage>
</organism>
<comment type="similarity">
    <text evidence="5">Belongs to the SAT4 family.</text>
</comment>
<feature type="transmembrane region" description="Helical" evidence="7">
    <location>
        <begin position="200"/>
        <end position="219"/>
    </location>
</feature>
<dbReference type="Pfam" id="PF20684">
    <property type="entry name" value="Fung_rhodopsin"/>
    <property type="match status" value="1"/>
</dbReference>
<feature type="transmembrane region" description="Helical" evidence="7">
    <location>
        <begin position="231"/>
        <end position="253"/>
    </location>
</feature>
<keyword evidence="3 7" id="KW-1133">Transmembrane helix</keyword>
<name>A0A6A6C552_ZASCE</name>
<dbReference type="EMBL" id="ML993614">
    <property type="protein sequence ID" value="KAF2162297.1"/>
    <property type="molecule type" value="Genomic_DNA"/>
</dbReference>
<dbReference type="InterPro" id="IPR052337">
    <property type="entry name" value="SAT4-like"/>
</dbReference>
<evidence type="ECO:0000256" key="5">
    <source>
        <dbReference type="ARBA" id="ARBA00038359"/>
    </source>
</evidence>
<gene>
    <name evidence="9" type="ORF">M409DRAFT_27301</name>
</gene>
<comment type="subcellular location">
    <subcellularLocation>
        <location evidence="1">Membrane</location>
        <topology evidence="1">Multi-pass membrane protein</topology>
    </subcellularLocation>
</comment>
<dbReference type="GeneID" id="54561786"/>
<dbReference type="Proteomes" id="UP000799537">
    <property type="component" value="Unassembled WGS sequence"/>
</dbReference>
<feature type="transmembrane region" description="Helical" evidence="7">
    <location>
        <begin position="104"/>
        <end position="131"/>
    </location>
</feature>
<reference evidence="9" key="1">
    <citation type="journal article" date="2020" name="Stud. Mycol.">
        <title>101 Dothideomycetes genomes: a test case for predicting lifestyles and emergence of pathogens.</title>
        <authorList>
            <person name="Haridas S."/>
            <person name="Albert R."/>
            <person name="Binder M."/>
            <person name="Bloem J."/>
            <person name="Labutti K."/>
            <person name="Salamov A."/>
            <person name="Andreopoulos B."/>
            <person name="Baker S."/>
            <person name="Barry K."/>
            <person name="Bills G."/>
            <person name="Bluhm B."/>
            <person name="Cannon C."/>
            <person name="Castanera R."/>
            <person name="Culley D."/>
            <person name="Daum C."/>
            <person name="Ezra D."/>
            <person name="Gonzalez J."/>
            <person name="Henrissat B."/>
            <person name="Kuo A."/>
            <person name="Liang C."/>
            <person name="Lipzen A."/>
            <person name="Lutzoni F."/>
            <person name="Magnuson J."/>
            <person name="Mondo S."/>
            <person name="Nolan M."/>
            <person name="Ohm R."/>
            <person name="Pangilinan J."/>
            <person name="Park H.-J."/>
            <person name="Ramirez L."/>
            <person name="Alfaro M."/>
            <person name="Sun H."/>
            <person name="Tritt A."/>
            <person name="Yoshinaga Y."/>
            <person name="Zwiers L.-H."/>
            <person name="Turgeon B."/>
            <person name="Goodwin S."/>
            <person name="Spatafora J."/>
            <person name="Crous P."/>
            <person name="Grigoriev I."/>
        </authorList>
    </citation>
    <scope>NUCLEOTIDE SEQUENCE</scope>
    <source>
        <strain evidence="9">ATCC 36951</strain>
    </source>
</reference>
<evidence type="ECO:0000256" key="3">
    <source>
        <dbReference type="ARBA" id="ARBA00022989"/>
    </source>
</evidence>
<evidence type="ECO:0000256" key="2">
    <source>
        <dbReference type="ARBA" id="ARBA00022692"/>
    </source>
</evidence>
<dbReference type="GO" id="GO:0016020">
    <property type="term" value="C:membrane"/>
    <property type="evidence" value="ECO:0007669"/>
    <property type="project" value="UniProtKB-SubCell"/>
</dbReference>
<feature type="transmembrane region" description="Helical" evidence="7">
    <location>
        <begin position="32"/>
        <end position="53"/>
    </location>
</feature>
<evidence type="ECO:0000256" key="1">
    <source>
        <dbReference type="ARBA" id="ARBA00004141"/>
    </source>
</evidence>
<evidence type="ECO:0000313" key="10">
    <source>
        <dbReference type="Proteomes" id="UP000799537"/>
    </source>
</evidence>
<feature type="domain" description="Rhodopsin" evidence="8">
    <location>
        <begin position="48"/>
        <end position="296"/>
    </location>
</feature>
<dbReference type="RefSeq" id="XP_033663186.1">
    <property type="nucleotide sequence ID" value="XM_033808514.1"/>
</dbReference>
<dbReference type="InterPro" id="IPR049326">
    <property type="entry name" value="Rhodopsin_dom_fungi"/>
</dbReference>
<dbReference type="OrthoDB" id="3630381at2759"/>
<feature type="transmembrane region" description="Helical" evidence="7">
    <location>
        <begin position="65"/>
        <end position="84"/>
    </location>
</feature>
<dbReference type="PANTHER" id="PTHR33048">
    <property type="entry name" value="PTH11-LIKE INTEGRAL MEMBRANE PROTEIN (AFU_ORTHOLOGUE AFUA_5G11245)"/>
    <property type="match status" value="1"/>
</dbReference>
<evidence type="ECO:0000256" key="7">
    <source>
        <dbReference type="SAM" id="Phobius"/>
    </source>
</evidence>